<dbReference type="AlphaFoldDB" id="A0A9P5UC08"/>
<gene>
    <name evidence="1" type="ORF">BDP27DRAFT_1318629</name>
</gene>
<reference evidence="1" key="1">
    <citation type="submission" date="2020-11" db="EMBL/GenBank/DDBJ databases">
        <authorList>
            <consortium name="DOE Joint Genome Institute"/>
            <person name="Ahrendt S."/>
            <person name="Riley R."/>
            <person name="Andreopoulos W."/>
            <person name="Labutti K."/>
            <person name="Pangilinan J."/>
            <person name="Ruiz-Duenas F.J."/>
            <person name="Barrasa J.M."/>
            <person name="Sanchez-Garcia M."/>
            <person name="Camarero S."/>
            <person name="Miyauchi S."/>
            <person name="Serrano A."/>
            <person name="Linde D."/>
            <person name="Babiker R."/>
            <person name="Drula E."/>
            <person name="Ayuso-Fernandez I."/>
            <person name="Pacheco R."/>
            <person name="Padilla G."/>
            <person name="Ferreira P."/>
            <person name="Barriuso J."/>
            <person name="Kellner H."/>
            <person name="Castanera R."/>
            <person name="Alfaro M."/>
            <person name="Ramirez L."/>
            <person name="Pisabarro A.G."/>
            <person name="Kuo A."/>
            <person name="Tritt A."/>
            <person name="Lipzen A."/>
            <person name="He G."/>
            <person name="Yan M."/>
            <person name="Ng V."/>
            <person name="Cullen D."/>
            <person name="Martin F."/>
            <person name="Rosso M.-N."/>
            <person name="Henrissat B."/>
            <person name="Hibbett D."/>
            <person name="Martinez A.T."/>
            <person name="Grigoriev I.V."/>
        </authorList>
    </citation>
    <scope>NUCLEOTIDE SEQUENCE</scope>
    <source>
        <strain evidence="1">AH 40177</strain>
    </source>
</reference>
<dbReference type="Proteomes" id="UP000772434">
    <property type="component" value="Unassembled WGS sequence"/>
</dbReference>
<evidence type="ECO:0000313" key="1">
    <source>
        <dbReference type="EMBL" id="KAF9073639.1"/>
    </source>
</evidence>
<dbReference type="EMBL" id="JADNRY010000017">
    <property type="protein sequence ID" value="KAF9073639.1"/>
    <property type="molecule type" value="Genomic_DNA"/>
</dbReference>
<accession>A0A9P5UC08</accession>
<keyword evidence="2" id="KW-1185">Reference proteome</keyword>
<proteinExistence type="predicted"/>
<protein>
    <submittedName>
        <fullName evidence="1">Uncharacterized protein</fullName>
    </submittedName>
</protein>
<name>A0A9P5UC08_9AGAR</name>
<sequence length="58" mass="6258">MHRAKYMPGIQRVACSPTSLKPHSPPPGGAAIDTFVWSYRTSLGVVRASLSAVTPSRY</sequence>
<comment type="caution">
    <text evidence="1">The sequence shown here is derived from an EMBL/GenBank/DDBJ whole genome shotgun (WGS) entry which is preliminary data.</text>
</comment>
<evidence type="ECO:0000313" key="2">
    <source>
        <dbReference type="Proteomes" id="UP000772434"/>
    </source>
</evidence>
<organism evidence="1 2">
    <name type="scientific">Rhodocollybia butyracea</name>
    <dbReference type="NCBI Taxonomy" id="206335"/>
    <lineage>
        <taxon>Eukaryota</taxon>
        <taxon>Fungi</taxon>
        <taxon>Dikarya</taxon>
        <taxon>Basidiomycota</taxon>
        <taxon>Agaricomycotina</taxon>
        <taxon>Agaricomycetes</taxon>
        <taxon>Agaricomycetidae</taxon>
        <taxon>Agaricales</taxon>
        <taxon>Marasmiineae</taxon>
        <taxon>Omphalotaceae</taxon>
        <taxon>Rhodocollybia</taxon>
    </lineage>
</organism>